<dbReference type="PRINTS" id="PR00411">
    <property type="entry name" value="PNDRDTASEI"/>
</dbReference>
<evidence type="ECO:0000259" key="5">
    <source>
        <dbReference type="Pfam" id="PF07992"/>
    </source>
</evidence>
<dbReference type="InterPro" id="IPR016156">
    <property type="entry name" value="FAD/NAD-linked_Rdtase_dimer_sf"/>
</dbReference>
<evidence type="ECO:0000313" key="7">
    <source>
        <dbReference type="EMBL" id="KGB26363.1"/>
    </source>
</evidence>
<dbReference type="SUPFAM" id="SSF55424">
    <property type="entry name" value="FAD/NAD-linked reductases, dimerisation (C-terminal) domain"/>
    <property type="match status" value="1"/>
</dbReference>
<dbReference type="Proteomes" id="UP000029448">
    <property type="component" value="Unassembled WGS sequence"/>
</dbReference>
<evidence type="ECO:0000259" key="6">
    <source>
        <dbReference type="Pfam" id="PF14759"/>
    </source>
</evidence>
<dbReference type="PRINTS" id="PR00368">
    <property type="entry name" value="FADPNR"/>
</dbReference>
<feature type="domain" description="Reductase C-terminal" evidence="6">
    <location>
        <begin position="320"/>
        <end position="405"/>
    </location>
</feature>
<evidence type="ECO:0000256" key="4">
    <source>
        <dbReference type="ARBA" id="ARBA00023002"/>
    </source>
</evidence>
<comment type="caution">
    <text evidence="7">The sequence shown here is derived from an EMBL/GenBank/DDBJ whole genome shotgun (WGS) entry which is preliminary data.</text>
</comment>
<evidence type="ECO:0000256" key="1">
    <source>
        <dbReference type="ARBA" id="ARBA00001974"/>
    </source>
</evidence>
<dbReference type="PATRIC" id="fig|104102.7.peg.231"/>
<keyword evidence="3" id="KW-0274">FAD</keyword>
<feature type="domain" description="FAD/NAD(P)-binding" evidence="5">
    <location>
        <begin position="6"/>
        <end position="301"/>
    </location>
</feature>
<dbReference type="RefSeq" id="WP_035377386.1">
    <property type="nucleotide sequence ID" value="NZ_JACAOJ010000025.1"/>
</dbReference>
<dbReference type="InterPro" id="IPR036188">
    <property type="entry name" value="FAD/NAD-bd_sf"/>
</dbReference>
<comment type="cofactor">
    <cofactor evidence="1">
        <name>FAD</name>
        <dbReference type="ChEBI" id="CHEBI:57692"/>
    </cofactor>
</comment>
<proteinExistence type="predicted"/>
<gene>
    <name evidence="7" type="ORF">AtDm6_0233</name>
</gene>
<keyword evidence="8" id="KW-1185">Reference proteome</keyword>
<name>A0A095BC46_9PROT</name>
<keyword evidence="2" id="KW-0285">Flavoprotein</keyword>
<dbReference type="GO" id="GO:0005737">
    <property type="term" value="C:cytoplasm"/>
    <property type="evidence" value="ECO:0007669"/>
    <property type="project" value="TreeGrafter"/>
</dbReference>
<dbReference type="PANTHER" id="PTHR43557:SF2">
    <property type="entry name" value="RIESKE DOMAIN-CONTAINING PROTEIN-RELATED"/>
    <property type="match status" value="1"/>
</dbReference>
<evidence type="ECO:0000313" key="8">
    <source>
        <dbReference type="Proteomes" id="UP000029448"/>
    </source>
</evidence>
<evidence type="ECO:0000256" key="2">
    <source>
        <dbReference type="ARBA" id="ARBA00022630"/>
    </source>
</evidence>
<dbReference type="Gene3D" id="3.30.390.30">
    <property type="match status" value="1"/>
</dbReference>
<dbReference type="InterPro" id="IPR023753">
    <property type="entry name" value="FAD/NAD-binding_dom"/>
</dbReference>
<dbReference type="Gene3D" id="3.50.50.60">
    <property type="entry name" value="FAD/NAD(P)-binding domain"/>
    <property type="match status" value="2"/>
</dbReference>
<dbReference type="PANTHER" id="PTHR43557">
    <property type="entry name" value="APOPTOSIS-INDUCING FACTOR 1"/>
    <property type="match status" value="1"/>
</dbReference>
<dbReference type="Pfam" id="PF07992">
    <property type="entry name" value="Pyr_redox_2"/>
    <property type="match status" value="1"/>
</dbReference>
<dbReference type="GeneID" id="89479057"/>
<reference evidence="7 8" key="1">
    <citation type="submission" date="2014-06" db="EMBL/GenBank/DDBJ databases">
        <title>Functional and comparative genomic analyses of the Drosophila gut microbiota identify candidate symbiosis factors.</title>
        <authorList>
            <person name="Newell P.D."/>
            <person name="Chaston J.M."/>
            <person name="Douglas A.E."/>
        </authorList>
    </citation>
    <scope>NUCLEOTIDE SEQUENCE [LARGE SCALE GENOMIC DNA]</scope>
    <source>
        <strain evidence="7 8">DmCS_006</strain>
    </source>
</reference>
<dbReference type="SUPFAM" id="SSF51905">
    <property type="entry name" value="FAD/NAD(P)-binding domain"/>
    <property type="match status" value="1"/>
</dbReference>
<keyword evidence="4" id="KW-0560">Oxidoreductase</keyword>
<protein>
    <submittedName>
        <fullName evidence="7">Ferredoxin reductase</fullName>
    </submittedName>
</protein>
<dbReference type="STRING" id="104102.AtDm6_0233"/>
<dbReference type="GO" id="GO:0016651">
    <property type="term" value="F:oxidoreductase activity, acting on NAD(P)H"/>
    <property type="evidence" value="ECO:0007669"/>
    <property type="project" value="TreeGrafter"/>
</dbReference>
<evidence type="ECO:0000256" key="3">
    <source>
        <dbReference type="ARBA" id="ARBA00022827"/>
    </source>
</evidence>
<dbReference type="AlphaFoldDB" id="A0A095BC46"/>
<dbReference type="Pfam" id="PF14759">
    <property type="entry name" value="Reductase_C"/>
    <property type="match status" value="1"/>
</dbReference>
<organism evidence="7 8">
    <name type="scientific">Acetobacter tropicalis</name>
    <dbReference type="NCBI Taxonomy" id="104102"/>
    <lineage>
        <taxon>Bacteria</taxon>
        <taxon>Pseudomonadati</taxon>
        <taxon>Pseudomonadota</taxon>
        <taxon>Alphaproteobacteria</taxon>
        <taxon>Acetobacterales</taxon>
        <taxon>Acetobacteraceae</taxon>
        <taxon>Acetobacter</taxon>
    </lineage>
</organism>
<dbReference type="EMBL" id="JOKM01000010">
    <property type="protein sequence ID" value="KGB26363.1"/>
    <property type="molecule type" value="Genomic_DNA"/>
</dbReference>
<dbReference type="InterPro" id="IPR028202">
    <property type="entry name" value="Reductase_C"/>
</dbReference>
<accession>A0A095BC46</accession>
<sequence>MAPGTVIIGASHAGIQCAATLRSKGYEAPITVISAETQLPYHRPPLSKGYMTGETSPENLALRSADFYTTERIDLRLGKKAARILRDKHQVVLSTGEKVDYKTLVLATGTRPRPWPGNDMPHGIHTLRTFNDAQSLRTRIAETSGPVVIIGGGYVGLELAATFRKDKQRDVTVIEAAPRILARAASSHLSNVLHHHHLSAGVQIHTGTGVTGFESHRGTVTGVRLTNGTVLDAAIVVMGIGVIPNQDLAEEAGLPCSNGIEVNAYCQTTDPDIFAIGDCSVFLMNGAALRLECVQNAHDQARVAASVITGEHQSYHPVPWFWSDQLGLKLQTAGLIPHSGTCVLRGNTEEGRCAFFHFDTLSTLTAIETVNQPALHMLARKILAANVSPTHEQAADPLFNLKHLL</sequence>
<dbReference type="InterPro" id="IPR050446">
    <property type="entry name" value="FAD-oxidoreductase/Apoptosis"/>
</dbReference>